<dbReference type="PANTHER" id="PTHR43690">
    <property type="entry name" value="NARDILYSIN"/>
    <property type="match status" value="1"/>
</dbReference>
<keyword evidence="5" id="KW-0378">Hydrolase</keyword>
<dbReference type="RefSeq" id="WP_147043049.1">
    <property type="nucleotide sequence ID" value="NZ_BAABIR010000003.1"/>
</dbReference>
<dbReference type="Gene3D" id="3.30.830.10">
    <property type="entry name" value="Metalloenzyme, LuxS/M16 peptidase-like"/>
    <property type="match status" value="4"/>
</dbReference>
<evidence type="ECO:0000256" key="7">
    <source>
        <dbReference type="ARBA" id="ARBA00023049"/>
    </source>
</evidence>
<evidence type="ECO:0000256" key="9">
    <source>
        <dbReference type="SAM" id="SignalP"/>
    </source>
</evidence>
<dbReference type="Pfam" id="PF00675">
    <property type="entry name" value="Peptidase_M16"/>
    <property type="match status" value="1"/>
</dbReference>
<keyword evidence="6" id="KW-0862">Zinc</keyword>
<keyword evidence="9" id="KW-0732">Signal</keyword>
<evidence type="ECO:0000256" key="1">
    <source>
        <dbReference type="ARBA" id="ARBA00001947"/>
    </source>
</evidence>
<gene>
    <name evidence="12" type="ORF">FRZ32_08205</name>
</gene>
<dbReference type="PANTHER" id="PTHR43690:SF17">
    <property type="entry name" value="PROTEIN YHJJ"/>
    <property type="match status" value="1"/>
</dbReference>
<dbReference type="AlphaFoldDB" id="A0A5C6TTB1"/>
<dbReference type="Proteomes" id="UP000321249">
    <property type="component" value="Unassembled WGS sequence"/>
</dbReference>
<keyword evidence="7" id="KW-0482">Metalloprotease</keyword>
<dbReference type="EMBL" id="VOQQ01000001">
    <property type="protein sequence ID" value="TXC63643.1"/>
    <property type="molecule type" value="Genomic_DNA"/>
</dbReference>
<dbReference type="PROSITE" id="PS00143">
    <property type="entry name" value="INSULINASE"/>
    <property type="match status" value="1"/>
</dbReference>
<dbReference type="Pfam" id="PF05193">
    <property type="entry name" value="Peptidase_M16_C"/>
    <property type="match status" value="2"/>
</dbReference>
<dbReference type="InterPro" id="IPR011765">
    <property type="entry name" value="Pept_M16_N"/>
</dbReference>
<dbReference type="GO" id="GO:0046872">
    <property type="term" value="F:metal ion binding"/>
    <property type="evidence" value="ECO:0007669"/>
    <property type="project" value="UniProtKB-KW"/>
</dbReference>
<dbReference type="GO" id="GO:0004222">
    <property type="term" value="F:metalloendopeptidase activity"/>
    <property type="evidence" value="ECO:0007669"/>
    <property type="project" value="InterPro"/>
</dbReference>
<comment type="cofactor">
    <cofactor evidence="1">
        <name>Zn(2+)</name>
        <dbReference type="ChEBI" id="CHEBI:29105"/>
    </cofactor>
</comment>
<evidence type="ECO:0000313" key="12">
    <source>
        <dbReference type="EMBL" id="TXC63643.1"/>
    </source>
</evidence>
<feature type="domain" description="Peptidase M16 C-terminal" evidence="11">
    <location>
        <begin position="226"/>
        <end position="405"/>
    </location>
</feature>
<dbReference type="SUPFAM" id="SSF63411">
    <property type="entry name" value="LuxS/MPP-like metallohydrolase"/>
    <property type="match status" value="3"/>
</dbReference>
<evidence type="ECO:0000259" key="10">
    <source>
        <dbReference type="Pfam" id="PF00675"/>
    </source>
</evidence>
<name>A0A5C6TTB1_9SPHN</name>
<feature type="signal peptide" evidence="9">
    <location>
        <begin position="1"/>
        <end position="23"/>
    </location>
</feature>
<comment type="similarity">
    <text evidence="2 8">Belongs to the peptidase M16 family.</text>
</comment>
<dbReference type="OrthoDB" id="9811314at2"/>
<feature type="domain" description="Peptidase M16 N-terminal" evidence="10">
    <location>
        <begin position="70"/>
        <end position="186"/>
    </location>
</feature>
<reference evidence="12 13" key="1">
    <citation type="journal article" date="2015" name="J. Microbiol.">
        <title>Sphingosinicella ginsenosidimutans sp. nov., with ginsenoside converting activity.</title>
        <authorList>
            <person name="Kim J.K."/>
            <person name="Kang M.S."/>
            <person name="Park S.C."/>
            <person name="Kim K.M."/>
            <person name="Choi K."/>
            <person name="Yoon M.H."/>
            <person name="Im W.T."/>
        </authorList>
    </citation>
    <scope>NUCLEOTIDE SEQUENCE [LARGE SCALE GENOMIC DNA]</scope>
    <source>
        <strain evidence="12 13">BS-11</strain>
    </source>
</reference>
<comment type="caution">
    <text evidence="12">The sequence shown here is derived from an EMBL/GenBank/DDBJ whole genome shotgun (WGS) entry which is preliminary data.</text>
</comment>
<keyword evidence="13" id="KW-1185">Reference proteome</keyword>
<protein>
    <submittedName>
        <fullName evidence="12">Insulinase family protein</fullName>
    </submittedName>
</protein>
<evidence type="ECO:0000313" key="13">
    <source>
        <dbReference type="Proteomes" id="UP000321249"/>
    </source>
</evidence>
<evidence type="ECO:0000256" key="4">
    <source>
        <dbReference type="ARBA" id="ARBA00022723"/>
    </source>
</evidence>
<evidence type="ECO:0000256" key="8">
    <source>
        <dbReference type="RuleBase" id="RU004447"/>
    </source>
</evidence>
<dbReference type="InterPro" id="IPR050626">
    <property type="entry name" value="Peptidase_M16"/>
</dbReference>
<proteinExistence type="inferred from homology"/>
<dbReference type="InterPro" id="IPR007863">
    <property type="entry name" value="Peptidase_M16_C"/>
</dbReference>
<feature type="chain" id="PRO_5022716923" evidence="9">
    <location>
        <begin position="24"/>
        <end position="965"/>
    </location>
</feature>
<evidence type="ECO:0000256" key="3">
    <source>
        <dbReference type="ARBA" id="ARBA00022670"/>
    </source>
</evidence>
<evidence type="ECO:0000256" key="6">
    <source>
        <dbReference type="ARBA" id="ARBA00022833"/>
    </source>
</evidence>
<keyword evidence="3" id="KW-0645">Protease</keyword>
<evidence type="ECO:0000259" key="11">
    <source>
        <dbReference type="Pfam" id="PF05193"/>
    </source>
</evidence>
<organism evidence="12 13">
    <name type="scientific">Allosphingosinicella ginsenosidimutans</name>
    <dbReference type="NCBI Taxonomy" id="1176539"/>
    <lineage>
        <taxon>Bacteria</taxon>
        <taxon>Pseudomonadati</taxon>
        <taxon>Pseudomonadota</taxon>
        <taxon>Alphaproteobacteria</taxon>
        <taxon>Sphingomonadales</taxon>
        <taxon>Sphingomonadaceae</taxon>
        <taxon>Allosphingosinicella</taxon>
    </lineage>
</organism>
<feature type="domain" description="Peptidase M16 C-terminal" evidence="11">
    <location>
        <begin position="699"/>
        <end position="879"/>
    </location>
</feature>
<dbReference type="InterPro" id="IPR001431">
    <property type="entry name" value="Pept_M16_Zn_BS"/>
</dbReference>
<evidence type="ECO:0000256" key="5">
    <source>
        <dbReference type="ARBA" id="ARBA00022801"/>
    </source>
</evidence>
<evidence type="ECO:0000256" key="2">
    <source>
        <dbReference type="ARBA" id="ARBA00007261"/>
    </source>
</evidence>
<dbReference type="GO" id="GO:0006508">
    <property type="term" value="P:proteolysis"/>
    <property type="evidence" value="ECO:0007669"/>
    <property type="project" value="UniProtKB-KW"/>
</dbReference>
<sequence length="965" mass="104496">MIPIRALILALATCLAAPIPAFAQGGASAPVQAQARGDADWLYRGSDIARDPSWRFGTLPNGLRYAIRRNARPVGQVSIRIRIDAGSLEEADNERGWAHFMEHMAFRGTEHFPGDQARLTWERLGASFGSDTNAQTDATDTVYQLDLPHADRASLDTSLQVLADMMERARIDPEAVAAERPVVLAEKRRRPEIAVRFQEMLQPLMYSGLRYAARDPIGTDETLNAATAEGLRAFYHRWYRPERATVVMVGDADPAMMEELLRARFGDWQGVGPAPSDPDFGRPTDPSRTVANMAYPGTPATAIVGWVRPHDDQPLTQARERDFTAETLAAAIVNRRLEAHARGTSAYISASIGASRERDVADTTMLQVRAREDWQSALNEAYAILSDALQTPPGADEIEREIANLRTAVDAAVQTEPTAMSQTFADRMVGAIDNGSLVASAATVRDNFIRNVPAMTPAVVQAALHRLFEGSGPRLLVATAAPVAGGETALAQALAAARAAAPAQRTAVRAVSFDDLPRLGPPGREVSRREIADMGVTIVTFANGSTLTFKHTEFDHGVVEVRLRFGRGISGLSPDRPGLAWAQTLVAASGVADIDLEGLQRMLTGRRIGMGFTIDDDAFVLGSQTSAPDLPDELRLLATKLADPGWDPRLFTRSQNETLSSYDLQYASASARAGRELRGFLRPNDKRVAPVERDVIAAATPDQFRAFYAPLLAEGPVHAIIVGDVSLDDAVAAMLPTVAALPTRPEPAVAPDPAAIRPPAPNPTPVTFTHRGDPDQAFAAIGWTTFGGLDNVRDQRALALAANIFQARLFEQLREREGATYSPNATHNASETFPNWGVFFAAAEVKPDNVATFFRIARAIVADLAAHPVEADEFARAQNPVISGIERRLATNAYWVAALEGWDSDPRQIARVRDYLSDYRGLTAEDVRRAVATWVTDQGDWSMVVLPDRRATTSAGEGSAPSGQQ</sequence>
<accession>A0A5C6TTB1</accession>
<dbReference type="InterPro" id="IPR011249">
    <property type="entry name" value="Metalloenz_LuxS/M16"/>
</dbReference>
<keyword evidence="4" id="KW-0479">Metal-binding</keyword>